<evidence type="ECO:0000256" key="1">
    <source>
        <dbReference type="SAM" id="SignalP"/>
    </source>
</evidence>
<dbReference type="InParanoid" id="A0A2P5FGK9"/>
<evidence type="ECO:0000313" key="3">
    <source>
        <dbReference type="Proteomes" id="UP000237000"/>
    </source>
</evidence>
<reference evidence="3" key="1">
    <citation type="submission" date="2016-06" db="EMBL/GenBank/DDBJ databases">
        <title>Parallel loss of symbiosis genes in relatives of nitrogen-fixing non-legume Parasponia.</title>
        <authorList>
            <person name="Van Velzen R."/>
            <person name="Holmer R."/>
            <person name="Bu F."/>
            <person name="Rutten L."/>
            <person name="Van Zeijl A."/>
            <person name="Liu W."/>
            <person name="Santuari L."/>
            <person name="Cao Q."/>
            <person name="Sharma T."/>
            <person name="Shen D."/>
            <person name="Roswanjaya Y."/>
            <person name="Wardhani T."/>
            <person name="Kalhor M.S."/>
            <person name="Jansen J."/>
            <person name="Van den Hoogen J."/>
            <person name="Gungor B."/>
            <person name="Hartog M."/>
            <person name="Hontelez J."/>
            <person name="Verver J."/>
            <person name="Yang W.-C."/>
            <person name="Schijlen E."/>
            <person name="Repin R."/>
            <person name="Schilthuizen M."/>
            <person name="Schranz E."/>
            <person name="Heidstra R."/>
            <person name="Miyata K."/>
            <person name="Fedorova E."/>
            <person name="Kohlen W."/>
            <person name="Bisseling T."/>
            <person name="Smit S."/>
            <person name="Geurts R."/>
        </authorList>
    </citation>
    <scope>NUCLEOTIDE SEQUENCE [LARGE SCALE GENOMIC DNA]</scope>
    <source>
        <strain evidence="3">cv. RG33-2</strain>
    </source>
</reference>
<evidence type="ECO:0008006" key="4">
    <source>
        <dbReference type="Google" id="ProtNLM"/>
    </source>
</evidence>
<protein>
    <recommendedName>
        <fullName evidence="4">LRR domain containing protein</fullName>
    </recommendedName>
</protein>
<sequence>MTMKNFSYICIIMLTILLHLSDTILLDDLITLEEIDLYKSGLQNLGH</sequence>
<dbReference type="AlphaFoldDB" id="A0A2P5FGK9"/>
<keyword evidence="3" id="KW-1185">Reference proteome</keyword>
<proteinExistence type="predicted"/>
<dbReference type="Proteomes" id="UP000237000">
    <property type="component" value="Unassembled WGS sequence"/>
</dbReference>
<feature type="signal peptide" evidence="1">
    <location>
        <begin position="1"/>
        <end position="23"/>
    </location>
</feature>
<keyword evidence="1" id="KW-0732">Signal</keyword>
<comment type="caution">
    <text evidence="2">The sequence shown here is derived from an EMBL/GenBank/DDBJ whole genome shotgun (WGS) entry which is preliminary data.</text>
</comment>
<dbReference type="EMBL" id="JXTC01000035">
    <property type="protein sequence ID" value="PON96935.1"/>
    <property type="molecule type" value="Genomic_DNA"/>
</dbReference>
<organism evidence="2 3">
    <name type="scientific">Trema orientale</name>
    <name type="common">Charcoal tree</name>
    <name type="synonym">Celtis orientalis</name>
    <dbReference type="NCBI Taxonomy" id="63057"/>
    <lineage>
        <taxon>Eukaryota</taxon>
        <taxon>Viridiplantae</taxon>
        <taxon>Streptophyta</taxon>
        <taxon>Embryophyta</taxon>
        <taxon>Tracheophyta</taxon>
        <taxon>Spermatophyta</taxon>
        <taxon>Magnoliopsida</taxon>
        <taxon>eudicotyledons</taxon>
        <taxon>Gunneridae</taxon>
        <taxon>Pentapetalae</taxon>
        <taxon>rosids</taxon>
        <taxon>fabids</taxon>
        <taxon>Rosales</taxon>
        <taxon>Cannabaceae</taxon>
        <taxon>Trema</taxon>
    </lineage>
</organism>
<gene>
    <name evidence="2" type="ORF">TorRG33x02_073140</name>
</gene>
<evidence type="ECO:0000313" key="2">
    <source>
        <dbReference type="EMBL" id="PON96935.1"/>
    </source>
</evidence>
<accession>A0A2P5FGK9</accession>
<feature type="chain" id="PRO_5015128862" description="LRR domain containing protein" evidence="1">
    <location>
        <begin position="24"/>
        <end position="47"/>
    </location>
</feature>
<name>A0A2P5FGK9_TREOI</name>